<dbReference type="Proteomes" id="UP000806378">
    <property type="component" value="Unassembled WGS sequence"/>
</dbReference>
<comment type="subcellular location">
    <subcellularLocation>
        <location evidence="1">Nucleus</location>
    </subcellularLocation>
</comment>
<name>A0A8T0CL40_CORYI</name>
<dbReference type="Pfam" id="PF00319">
    <property type="entry name" value="SRF-TF"/>
    <property type="match status" value="1"/>
</dbReference>
<evidence type="ECO:0000256" key="5">
    <source>
        <dbReference type="ARBA" id="ARBA00023242"/>
    </source>
</evidence>
<dbReference type="InterPro" id="IPR036879">
    <property type="entry name" value="TF_MADSbox_sf"/>
</dbReference>
<keyword evidence="5" id="KW-0539">Nucleus</keyword>
<evidence type="ECO:0000313" key="9">
    <source>
        <dbReference type="Proteomes" id="UP000806378"/>
    </source>
</evidence>
<dbReference type="EMBL" id="MU090172">
    <property type="protein sequence ID" value="KAF7848337.1"/>
    <property type="molecule type" value="Genomic_DNA"/>
</dbReference>
<accession>A0A8T0CL40</accession>
<feature type="compositionally biased region" description="Basic and acidic residues" evidence="6">
    <location>
        <begin position="91"/>
        <end position="102"/>
    </location>
</feature>
<keyword evidence="2" id="KW-0805">Transcription regulation</keyword>
<keyword evidence="4" id="KW-0804">Transcription</keyword>
<proteinExistence type="predicted"/>
<keyword evidence="9" id="KW-1185">Reference proteome</keyword>
<feature type="domain" description="MADS-box" evidence="7">
    <location>
        <begin position="1"/>
        <end position="41"/>
    </location>
</feature>
<comment type="caution">
    <text evidence="8">The sequence shown here is derived from an EMBL/GenBank/DDBJ whole genome shotgun (WGS) entry which is preliminary data.</text>
</comment>
<dbReference type="PROSITE" id="PS50066">
    <property type="entry name" value="MADS_BOX_2"/>
    <property type="match status" value="1"/>
</dbReference>
<dbReference type="InterPro" id="IPR002100">
    <property type="entry name" value="TF_MADSbox"/>
</dbReference>
<dbReference type="GO" id="GO:0046983">
    <property type="term" value="F:protein dimerization activity"/>
    <property type="evidence" value="ECO:0007669"/>
    <property type="project" value="InterPro"/>
</dbReference>
<dbReference type="Gramene" id="rna-gnl|WGS:JABURB|Cocit.L2084.1">
    <property type="protein sequence ID" value="cds-KAF7848337.1"/>
    <property type="gene ID" value="gene-BT93_L2084"/>
</dbReference>
<dbReference type="OrthoDB" id="601557at2759"/>
<gene>
    <name evidence="8" type="ORF">BT93_L2084</name>
</gene>
<evidence type="ECO:0000256" key="1">
    <source>
        <dbReference type="ARBA" id="ARBA00004123"/>
    </source>
</evidence>
<feature type="region of interest" description="Disordered" evidence="6">
    <location>
        <begin position="82"/>
        <end position="116"/>
    </location>
</feature>
<evidence type="ECO:0000256" key="4">
    <source>
        <dbReference type="ARBA" id="ARBA00023163"/>
    </source>
</evidence>
<dbReference type="SUPFAM" id="SSF55455">
    <property type="entry name" value="SRF-like"/>
    <property type="match status" value="1"/>
</dbReference>
<keyword evidence="3" id="KW-0238">DNA-binding</keyword>
<evidence type="ECO:0000256" key="2">
    <source>
        <dbReference type="ARBA" id="ARBA00023015"/>
    </source>
</evidence>
<reference evidence="8" key="1">
    <citation type="submission" date="2020-05" db="EMBL/GenBank/DDBJ databases">
        <title>WGS assembly of Corymbia citriodora subspecies variegata.</title>
        <authorList>
            <person name="Barry K."/>
            <person name="Hundley H."/>
            <person name="Shu S."/>
            <person name="Jenkins J."/>
            <person name="Grimwood J."/>
            <person name="Baten A."/>
        </authorList>
    </citation>
    <scope>NUCLEOTIDE SEQUENCE</scope>
    <source>
        <strain evidence="8">CV2-018</strain>
    </source>
</reference>
<dbReference type="GO" id="GO:0005634">
    <property type="term" value="C:nucleus"/>
    <property type="evidence" value="ECO:0007669"/>
    <property type="project" value="UniProtKB-SubCell"/>
</dbReference>
<sequence>MPHGLVPNVRACRIAYEKRKNDLMKKACEFSVLCGVDTCVVSACLTTPEIWPLDGGEASCIMEHYRSRDSRHAFTNWKKKMTSPSDLVNTHNDERGKEDRDGGCSLKSVQRRPFESGQHAEMGRWCPTLQRSLQWRLLGHPHSGG</sequence>
<evidence type="ECO:0000313" key="8">
    <source>
        <dbReference type="EMBL" id="KAF7848337.1"/>
    </source>
</evidence>
<evidence type="ECO:0000259" key="7">
    <source>
        <dbReference type="PROSITE" id="PS50066"/>
    </source>
</evidence>
<protein>
    <recommendedName>
        <fullName evidence="7">MADS-box domain-containing protein</fullName>
    </recommendedName>
</protein>
<evidence type="ECO:0000256" key="6">
    <source>
        <dbReference type="SAM" id="MobiDB-lite"/>
    </source>
</evidence>
<evidence type="ECO:0000256" key="3">
    <source>
        <dbReference type="ARBA" id="ARBA00023125"/>
    </source>
</evidence>
<organism evidence="8 9">
    <name type="scientific">Corymbia citriodora subsp. variegata</name>
    <dbReference type="NCBI Taxonomy" id="360336"/>
    <lineage>
        <taxon>Eukaryota</taxon>
        <taxon>Viridiplantae</taxon>
        <taxon>Streptophyta</taxon>
        <taxon>Embryophyta</taxon>
        <taxon>Tracheophyta</taxon>
        <taxon>Spermatophyta</taxon>
        <taxon>Magnoliopsida</taxon>
        <taxon>eudicotyledons</taxon>
        <taxon>Gunneridae</taxon>
        <taxon>Pentapetalae</taxon>
        <taxon>rosids</taxon>
        <taxon>malvids</taxon>
        <taxon>Myrtales</taxon>
        <taxon>Myrtaceae</taxon>
        <taxon>Myrtoideae</taxon>
        <taxon>Eucalypteae</taxon>
        <taxon>Corymbia</taxon>
    </lineage>
</organism>
<dbReference type="Gene3D" id="3.40.1810.10">
    <property type="entry name" value="Transcription factor, MADS-box"/>
    <property type="match status" value="1"/>
</dbReference>
<dbReference type="GO" id="GO:0003677">
    <property type="term" value="F:DNA binding"/>
    <property type="evidence" value="ECO:0007669"/>
    <property type="project" value="UniProtKB-KW"/>
</dbReference>
<dbReference type="AlphaFoldDB" id="A0A8T0CL40"/>